<feature type="compositionally biased region" description="Basic and acidic residues" evidence="7">
    <location>
        <begin position="296"/>
        <end position="305"/>
    </location>
</feature>
<feature type="compositionally biased region" description="Low complexity" evidence="7">
    <location>
        <begin position="14"/>
        <end position="29"/>
    </location>
</feature>
<dbReference type="CDD" id="cd23958">
    <property type="entry name" value="SCC2"/>
    <property type="match status" value="1"/>
</dbReference>
<dbReference type="PANTHER" id="PTHR21704:SF18">
    <property type="entry name" value="NIPPED-B-LIKE PROTEIN"/>
    <property type="match status" value="1"/>
</dbReference>
<protein>
    <recommendedName>
        <fullName evidence="6">Sister chromatid cohesion protein</fullName>
    </recommendedName>
</protein>
<dbReference type="GO" id="GO:0061775">
    <property type="term" value="F:cohesin loader activity"/>
    <property type="evidence" value="ECO:0007669"/>
    <property type="project" value="InterPro"/>
</dbReference>
<feature type="compositionally biased region" description="Polar residues" evidence="7">
    <location>
        <begin position="286"/>
        <end position="295"/>
    </location>
</feature>
<evidence type="ECO:0000313" key="9">
    <source>
        <dbReference type="EMBL" id="KAJ2896825.1"/>
    </source>
</evidence>
<evidence type="ECO:0000313" key="10">
    <source>
        <dbReference type="Proteomes" id="UP001201980"/>
    </source>
</evidence>
<evidence type="ECO:0000256" key="7">
    <source>
        <dbReference type="SAM" id="MobiDB-lite"/>
    </source>
</evidence>
<evidence type="ECO:0000256" key="3">
    <source>
        <dbReference type="ARBA" id="ARBA00022737"/>
    </source>
</evidence>
<dbReference type="Proteomes" id="UP001201980">
    <property type="component" value="Unassembled WGS sequence"/>
</dbReference>
<dbReference type="GO" id="GO:0090694">
    <property type="term" value="C:Scc2-Scc4 cohesin loading complex"/>
    <property type="evidence" value="ECO:0007669"/>
    <property type="project" value="TreeGrafter"/>
</dbReference>
<dbReference type="GO" id="GO:0034087">
    <property type="term" value="P:establishment of mitotic sister chromatid cohesion"/>
    <property type="evidence" value="ECO:0007669"/>
    <property type="project" value="TreeGrafter"/>
</dbReference>
<feature type="region of interest" description="Disordered" evidence="7">
    <location>
        <begin position="1800"/>
        <end position="1884"/>
    </location>
</feature>
<feature type="compositionally biased region" description="Basic residues" evidence="7">
    <location>
        <begin position="244"/>
        <end position="253"/>
    </location>
</feature>
<gene>
    <name evidence="9" type="ORF">MKZ38_005213</name>
</gene>
<dbReference type="EMBL" id="JAKWBI020000310">
    <property type="protein sequence ID" value="KAJ2896825.1"/>
    <property type="molecule type" value="Genomic_DNA"/>
</dbReference>
<feature type="compositionally biased region" description="Polar residues" evidence="7">
    <location>
        <begin position="1"/>
        <end position="13"/>
    </location>
</feature>
<comment type="subcellular location">
    <subcellularLocation>
        <location evidence="1 6">Nucleus</location>
    </subcellularLocation>
</comment>
<dbReference type="GO" id="GO:0003682">
    <property type="term" value="F:chromatin binding"/>
    <property type="evidence" value="ECO:0007669"/>
    <property type="project" value="TreeGrafter"/>
</dbReference>
<dbReference type="InterPro" id="IPR024986">
    <property type="entry name" value="Nipped-B_C"/>
</dbReference>
<keyword evidence="10" id="KW-1185">Reference proteome</keyword>
<accession>A0AAD5RLJ4</accession>
<keyword evidence="3 6" id="KW-0677">Repeat</keyword>
<dbReference type="GO" id="GO:0010468">
    <property type="term" value="P:regulation of gene expression"/>
    <property type="evidence" value="ECO:0007669"/>
    <property type="project" value="InterPro"/>
</dbReference>
<feature type="region of interest" description="Disordered" evidence="7">
    <location>
        <begin position="229"/>
        <end position="305"/>
    </location>
</feature>
<evidence type="ECO:0000256" key="5">
    <source>
        <dbReference type="ARBA" id="ARBA00023306"/>
    </source>
</evidence>
<dbReference type="GO" id="GO:1990414">
    <property type="term" value="P:replication-born double-strand break repair via sister chromatid exchange"/>
    <property type="evidence" value="ECO:0007669"/>
    <property type="project" value="TreeGrafter"/>
</dbReference>
<dbReference type="InterPro" id="IPR011989">
    <property type="entry name" value="ARM-like"/>
</dbReference>
<dbReference type="Pfam" id="PF12830">
    <property type="entry name" value="Nipped-B_C"/>
    <property type="match status" value="1"/>
</dbReference>
<feature type="domain" description="Sister chromatid cohesion C-terminal" evidence="8">
    <location>
        <begin position="1476"/>
        <end position="1665"/>
    </location>
</feature>
<dbReference type="Gene3D" id="1.25.10.10">
    <property type="entry name" value="Leucine-rich Repeat Variant"/>
    <property type="match status" value="1"/>
</dbReference>
<organism evidence="9 10">
    <name type="scientific">Zalerion maritima</name>
    <dbReference type="NCBI Taxonomy" id="339359"/>
    <lineage>
        <taxon>Eukaryota</taxon>
        <taxon>Fungi</taxon>
        <taxon>Dikarya</taxon>
        <taxon>Ascomycota</taxon>
        <taxon>Pezizomycotina</taxon>
        <taxon>Sordariomycetes</taxon>
        <taxon>Lulworthiomycetidae</taxon>
        <taxon>Lulworthiales</taxon>
        <taxon>Lulworthiaceae</taxon>
        <taxon>Zalerion</taxon>
    </lineage>
</organism>
<evidence type="ECO:0000256" key="4">
    <source>
        <dbReference type="ARBA" id="ARBA00023242"/>
    </source>
</evidence>
<dbReference type="SUPFAM" id="SSF48371">
    <property type="entry name" value="ARM repeat"/>
    <property type="match status" value="1"/>
</dbReference>
<dbReference type="GO" id="GO:0071169">
    <property type="term" value="P:establishment of protein localization to chromatin"/>
    <property type="evidence" value="ECO:0007669"/>
    <property type="project" value="TreeGrafter"/>
</dbReference>
<reference evidence="9" key="1">
    <citation type="submission" date="2022-07" db="EMBL/GenBank/DDBJ databases">
        <title>Draft genome sequence of Zalerion maritima ATCC 34329, a (micro)plastics degrading marine fungus.</title>
        <authorList>
            <person name="Paco A."/>
            <person name="Goncalves M.F.M."/>
            <person name="Rocha-Santos T.A.P."/>
            <person name="Alves A."/>
        </authorList>
    </citation>
    <scope>NUCLEOTIDE SEQUENCE</scope>
    <source>
        <strain evidence="9">ATCC 34329</strain>
    </source>
</reference>
<feature type="compositionally biased region" description="Basic residues" evidence="7">
    <location>
        <begin position="1847"/>
        <end position="1867"/>
    </location>
</feature>
<feature type="region of interest" description="Disordered" evidence="7">
    <location>
        <begin position="157"/>
        <end position="214"/>
    </location>
</feature>
<name>A0AAD5RLJ4_9PEZI</name>
<keyword evidence="4 6" id="KW-0539">Nucleus</keyword>
<dbReference type="Pfam" id="PF12765">
    <property type="entry name" value="Cohesin_HEAT"/>
    <property type="match status" value="1"/>
</dbReference>
<dbReference type="InterPro" id="IPR033031">
    <property type="entry name" value="Scc2/Nipped-B"/>
</dbReference>
<evidence type="ECO:0000256" key="2">
    <source>
        <dbReference type="ARBA" id="ARBA00009252"/>
    </source>
</evidence>
<dbReference type="GO" id="GO:0140588">
    <property type="term" value="P:chromatin looping"/>
    <property type="evidence" value="ECO:0007669"/>
    <property type="project" value="InterPro"/>
</dbReference>
<evidence type="ECO:0000256" key="6">
    <source>
        <dbReference type="RuleBase" id="RU364107"/>
    </source>
</evidence>
<evidence type="ECO:0000259" key="8">
    <source>
        <dbReference type="Pfam" id="PF12830"/>
    </source>
</evidence>
<feature type="compositionally biased region" description="Acidic residues" evidence="7">
    <location>
        <begin position="1871"/>
        <end position="1884"/>
    </location>
</feature>
<dbReference type="PANTHER" id="PTHR21704">
    <property type="entry name" value="NIPPED-B-LIKE PROTEIN DELANGIN SCC2-RELATED"/>
    <property type="match status" value="1"/>
</dbReference>
<feature type="region of interest" description="Disordered" evidence="7">
    <location>
        <begin position="1"/>
        <end position="31"/>
    </location>
</feature>
<sequence length="1884" mass="208255">MANQRPTNNLSQHGSYSNGSGMSSASSSSQNLQPYSLNEALPYSPFTSILPFNSNIIPTPTLGSGSATPLSNFVSTDDFTALNAEATSANHSRRLEHSLEQIQHLLNPSRITQFKFKTASRPSRQSQATSSALPFSDELSPFSRLVYSKSAIAYRYPSPEAEPVPPKPKPKARPKPKANGKPKPPIVKQESPSFLPADIPEAPPEITSVPAPLQPARNSYHTARLEINLPSASLSADSPESIVAKKKASKRLPSKSPPSEMKKAGPKPVGPSPTKVTPIPAPQIPPVSQQLTPKSTEPKPKETSLRLEVNLPMPSINVDEYVEVPDILDVPEHLSSKRDELDERDALGEGLDLGQRSERALKELRKCFQEIFRCESLMRAQQQAPPNIVAWTADEQLTLTPGSLKKARALMQAAIDLKCFSSVPADELVRIQRLCDRGLKHGDNYDIRLNTSSWGESDILAWVQQLPEVELALKAARTTLCVMSGGRQDKRLYSEDIIQQCLHLFRNLLEGVIIPLAEMRSSAPMFRLLNPHKKAILSLLTNGEKLLSMMARLMSSIELSDIVVNSLEDCSSRLIFVENAHAEKDSVVSVQKFDSLRLVAMDLLCQVFQKNPTQRVGILTSILTSLEKLPLGKSSARHFKLTDGGNIQPVSALIMRLVQASAGFVDENAGKYGGHAPVGEGESDEEDNAMGIASKFSFTTKSENQAALNPLAAIDELQSVVNYLYNSYHETATYVCNFLIARAKQSNKTGDSPYRNLLEMFVEDFTTCLDNPSWPAASILLRVMLHLSLNIVQGDKAPSGTKSSVSAINMALELMGIMGATMARIRSNVQKTSSPFDDSESDDLWHFLSDLADSVLEDRASLELMTEWSGPYRAVLEFLDQRCSTDPHLGSAISYVVLDWAKNTLQACKESAGSEERFAPLAYRLRMMIMNRQWLASEFSFAHVSSSHAKLSYAITIINSELYTLYRPILHIFFQSMSRDEVTVRSKSLKSITHLIETDPTILDGKADIYHKILEDGLGDPSPQVRESALGLISTCLALRPQYEGVTRPAVLERLTDTSIGVRKRSMKLSRDLYLRSHDQQIRTEICGKLLIRLQDQEDSVRELARQLVEEIWITPFAHVAPSGAAQTSMSNHVALVIRALNSARDIVGENVILTLVKGIIGSESKTDSASLKVCERLVSGMFNLVPNSASDDPNVPSGPEALQVLVFFAKVAQSLFTFEQIRSLRPYIETIPQLEDPATSVAALHIYRRVVPTLSTVHKQFLGETRKQLQQFLLKGINAQVLDEMIACLWAISRLLSTTLPMASLVASSLRGALKTSQTPSWTPASLSSFARYCLIVGTSTKYGEGELESFKEVFAKMFGRAPPSTISKFIVDALVSLASPSSTRPKEVRKASLEAVAMVCQSNPKNYVAPNVYTTFQEAFKERNQLLEALVLNSILAFLSGEEKRTAESGDAKSRKEAKRELTVMGGTSYDDVASATTQRFLQDATRIALQDVSPHSKLALEVLGSINRQGLVHPKETGVTFITLETCPSQVISDLAFKEHKLLHDKHEQVLEREYAKAIQSAYNYQRDVVDDPRGARLKPDGSYEPKLLLMMEVLKISRSKNRQKFLEKLVRLVDFDVTKFKVTDNKPQHVHLSRFVLENLAFFEYITLGEVISAVSAMEKIFYTTGSSLAQTIESDIFQVRMDAVAPHMEEGEVLAVPPMDTKKLRLLAAASMVLSCLYEARTYIRRLWGLGTHKRDKTKMQAKDLSKAPLRVQGVTGEKFWEDMEKIMESLDGEDQMMAQCRRFVELMTVDSEVKVGEEEEEDGKGEGGAGGTPSGDEEEGGAGPAPGRGRKRKAGSAVTGGRKKRARSNSKPRPRGRPRKLPRPEEEEMAVGDDMEWV</sequence>
<dbReference type="InterPro" id="IPR026003">
    <property type="entry name" value="Cohesin_HEAT"/>
</dbReference>
<comment type="similarity">
    <text evidence="2 6">Belongs to the SCC2/Nipped-B family.</text>
</comment>
<keyword evidence="5 6" id="KW-0131">Cell cycle</keyword>
<feature type="compositionally biased region" description="Basic residues" evidence="7">
    <location>
        <begin position="168"/>
        <end position="180"/>
    </location>
</feature>
<proteinExistence type="inferred from homology"/>
<comment type="caution">
    <text evidence="9">The sequence shown here is derived from an EMBL/GenBank/DDBJ whole genome shotgun (WGS) entry which is preliminary data.</text>
</comment>
<dbReference type="InterPro" id="IPR016024">
    <property type="entry name" value="ARM-type_fold"/>
</dbReference>
<evidence type="ECO:0000256" key="1">
    <source>
        <dbReference type="ARBA" id="ARBA00004123"/>
    </source>
</evidence>